<dbReference type="EMBL" id="GISG01085880">
    <property type="protein sequence ID" value="MBA4633195.1"/>
    <property type="molecule type" value="Transcribed_RNA"/>
</dbReference>
<evidence type="ECO:0000313" key="1">
    <source>
        <dbReference type="EMBL" id="MBA4633194.1"/>
    </source>
</evidence>
<sequence>MYIHNFACFQTDSTKCDHQSAPFALSFCHMSTLLENRKNNVLLYQSDRTSNGLLKGIDFTIEPEIGAANQASIWTFIMLLMSLGWDHYSRFRSGCSSCF</sequence>
<dbReference type="EMBL" id="GISG01085879">
    <property type="protein sequence ID" value="MBA4633194.1"/>
    <property type="molecule type" value="Transcribed_RNA"/>
</dbReference>
<reference evidence="1" key="1">
    <citation type="journal article" date="2013" name="J. Plant Res.">
        <title>Effect of fungi and light on seed germination of three Opuntia species from semiarid lands of central Mexico.</title>
        <authorList>
            <person name="Delgado-Sanchez P."/>
            <person name="Jimenez-Bremont J.F."/>
            <person name="Guerrero-Gonzalez Mde L."/>
            <person name="Flores J."/>
        </authorList>
    </citation>
    <scope>NUCLEOTIDE SEQUENCE</scope>
    <source>
        <tissue evidence="1">Cladode</tissue>
    </source>
</reference>
<protein>
    <submittedName>
        <fullName evidence="1">Uncharacterized protein</fullName>
    </submittedName>
</protein>
<reference evidence="1" key="2">
    <citation type="submission" date="2020-07" db="EMBL/GenBank/DDBJ databases">
        <authorList>
            <person name="Vera ALvarez R."/>
            <person name="Arias-Moreno D.M."/>
            <person name="Jimenez-Jacinto V."/>
            <person name="Jimenez-Bremont J.F."/>
            <person name="Swaminathan K."/>
            <person name="Moose S.P."/>
            <person name="Guerrero-Gonzalez M.L."/>
            <person name="Marino-Ramirez L."/>
            <person name="Landsman D."/>
            <person name="Rodriguez-Kessler M."/>
            <person name="Delgado-Sanchez P."/>
        </authorList>
    </citation>
    <scope>NUCLEOTIDE SEQUENCE</scope>
    <source>
        <tissue evidence="1">Cladode</tissue>
    </source>
</reference>
<dbReference type="AlphaFoldDB" id="A0A7C8Z3F5"/>
<accession>A0A7C8Z3F5</accession>
<organism evidence="1">
    <name type="scientific">Opuntia streptacantha</name>
    <name type="common">Prickly pear cactus</name>
    <name type="synonym">Opuntia cardona</name>
    <dbReference type="NCBI Taxonomy" id="393608"/>
    <lineage>
        <taxon>Eukaryota</taxon>
        <taxon>Viridiplantae</taxon>
        <taxon>Streptophyta</taxon>
        <taxon>Embryophyta</taxon>
        <taxon>Tracheophyta</taxon>
        <taxon>Spermatophyta</taxon>
        <taxon>Magnoliopsida</taxon>
        <taxon>eudicotyledons</taxon>
        <taxon>Gunneridae</taxon>
        <taxon>Pentapetalae</taxon>
        <taxon>Caryophyllales</taxon>
        <taxon>Cactineae</taxon>
        <taxon>Cactaceae</taxon>
        <taxon>Opuntioideae</taxon>
        <taxon>Opuntia</taxon>
    </lineage>
</organism>
<proteinExistence type="predicted"/>
<name>A0A7C8Z3F5_OPUST</name>